<dbReference type="CTD" id="36345613"/>
<dbReference type="Proteomes" id="UP000019149">
    <property type="component" value="Unassembled WGS sequence"/>
</dbReference>
<evidence type="ECO:0000313" key="1">
    <source>
        <dbReference type="EMBL" id="EUB55235.1"/>
    </source>
</evidence>
<proteinExistence type="predicted"/>
<dbReference type="GeneID" id="36345613"/>
<accession>W6U2A1</accession>
<dbReference type="EMBL" id="APAU02000174">
    <property type="protein sequence ID" value="EUB55235.1"/>
    <property type="molecule type" value="Genomic_DNA"/>
</dbReference>
<gene>
    <name evidence="1" type="ORF">EGR_09898</name>
</gene>
<comment type="caution">
    <text evidence="1">The sequence shown here is derived from an EMBL/GenBank/DDBJ whole genome shotgun (WGS) entry which is preliminary data.</text>
</comment>
<organism evidence="1 2">
    <name type="scientific">Echinococcus granulosus</name>
    <name type="common">Hydatid tapeworm</name>
    <dbReference type="NCBI Taxonomy" id="6210"/>
    <lineage>
        <taxon>Eukaryota</taxon>
        <taxon>Metazoa</taxon>
        <taxon>Spiralia</taxon>
        <taxon>Lophotrochozoa</taxon>
        <taxon>Platyhelminthes</taxon>
        <taxon>Cestoda</taxon>
        <taxon>Eucestoda</taxon>
        <taxon>Cyclophyllidea</taxon>
        <taxon>Taeniidae</taxon>
        <taxon>Echinococcus</taxon>
        <taxon>Echinococcus granulosus group</taxon>
    </lineage>
</organism>
<dbReference type="KEGG" id="egl:EGR_09898"/>
<sequence length="172" mass="19684">MKIQIQWVGQEVSVALRSSIFSFAWNFDECQGCLGLFAYFCVISTLFLPLRERRRGREGARAKRKFPSTNFFKSKKHTLKINFKVDSSLNYLKEQFCASSSSLLAGENPDGYGSESLRSVFLQLGVDARDGQHNPPSTNSISMRYEFLDPVEAPREISDFAVRHLLSWMKIR</sequence>
<evidence type="ECO:0000313" key="2">
    <source>
        <dbReference type="Proteomes" id="UP000019149"/>
    </source>
</evidence>
<dbReference type="AlphaFoldDB" id="W6U2A1"/>
<dbReference type="RefSeq" id="XP_024346431.1">
    <property type="nucleotide sequence ID" value="XM_024499147.1"/>
</dbReference>
<name>W6U2A1_ECHGR</name>
<keyword evidence="2" id="KW-1185">Reference proteome</keyword>
<protein>
    <submittedName>
        <fullName evidence="1">Uncharacterized protein</fullName>
    </submittedName>
</protein>
<reference evidence="1 2" key="1">
    <citation type="journal article" date="2013" name="Nat. Genet.">
        <title>The genome of the hydatid tapeworm Echinococcus granulosus.</title>
        <authorList>
            <person name="Zheng H."/>
            <person name="Zhang W."/>
            <person name="Zhang L."/>
            <person name="Zhang Z."/>
            <person name="Li J."/>
            <person name="Lu G."/>
            <person name="Zhu Y."/>
            <person name="Wang Y."/>
            <person name="Huang Y."/>
            <person name="Liu J."/>
            <person name="Kang H."/>
            <person name="Chen J."/>
            <person name="Wang L."/>
            <person name="Chen A."/>
            <person name="Yu S."/>
            <person name="Gao Z."/>
            <person name="Jin L."/>
            <person name="Gu W."/>
            <person name="Wang Z."/>
            <person name="Zhao L."/>
            <person name="Shi B."/>
            <person name="Wen H."/>
            <person name="Lin R."/>
            <person name="Jones M.K."/>
            <person name="Brejova B."/>
            <person name="Vinar T."/>
            <person name="Zhao G."/>
            <person name="McManus D.P."/>
            <person name="Chen Z."/>
            <person name="Zhou Y."/>
            <person name="Wang S."/>
        </authorList>
    </citation>
    <scope>NUCLEOTIDE SEQUENCE [LARGE SCALE GENOMIC DNA]</scope>
</reference>